<keyword evidence="4" id="KW-1185">Reference proteome</keyword>
<feature type="chain" id="PRO_5007893063" description="CcmD family protein" evidence="2">
    <location>
        <begin position="20"/>
        <end position="86"/>
    </location>
</feature>
<evidence type="ECO:0000313" key="4">
    <source>
        <dbReference type="Proteomes" id="UP000077164"/>
    </source>
</evidence>
<organism evidence="3 4">
    <name type="scientific">Flavobacterium fryxellicola</name>
    <dbReference type="NCBI Taxonomy" id="249352"/>
    <lineage>
        <taxon>Bacteria</taxon>
        <taxon>Pseudomonadati</taxon>
        <taxon>Bacteroidota</taxon>
        <taxon>Flavobacteriia</taxon>
        <taxon>Flavobacteriales</taxon>
        <taxon>Flavobacteriaceae</taxon>
        <taxon>Flavobacterium</taxon>
    </lineage>
</organism>
<evidence type="ECO:0000256" key="1">
    <source>
        <dbReference type="SAM" id="Phobius"/>
    </source>
</evidence>
<dbReference type="Proteomes" id="UP000077164">
    <property type="component" value="Unassembled WGS sequence"/>
</dbReference>
<reference evidence="3 4" key="1">
    <citation type="submission" date="2016-03" db="EMBL/GenBank/DDBJ databases">
        <title>Draft genome sequence of Flavobacterium fryxellicola DSM 16209.</title>
        <authorList>
            <person name="Shin S.-K."/>
            <person name="Yi H."/>
        </authorList>
    </citation>
    <scope>NUCLEOTIDE SEQUENCE [LARGE SCALE GENOMIC DNA]</scope>
    <source>
        <strain evidence="3 4">DSM 16209</strain>
    </source>
</reference>
<comment type="caution">
    <text evidence="3">The sequence shown here is derived from an EMBL/GenBank/DDBJ whole genome shotgun (WGS) entry which is preliminary data.</text>
</comment>
<keyword evidence="1" id="KW-1133">Transmembrane helix</keyword>
<dbReference type="AlphaFoldDB" id="A0A167ULD8"/>
<name>A0A167ULD8_9FLAO</name>
<dbReference type="RefSeq" id="WP_066082542.1">
    <property type="nucleotide sequence ID" value="NZ_FRDK01000008.1"/>
</dbReference>
<keyword evidence="1" id="KW-0812">Transmembrane</keyword>
<feature type="signal peptide" evidence="2">
    <location>
        <begin position="1"/>
        <end position="19"/>
    </location>
</feature>
<gene>
    <name evidence="3" type="ORF">FBFR_14365</name>
</gene>
<dbReference type="EMBL" id="LVJE01000044">
    <property type="protein sequence ID" value="OAB25685.1"/>
    <property type="molecule type" value="Genomic_DNA"/>
</dbReference>
<dbReference type="PROSITE" id="PS51257">
    <property type="entry name" value="PROKAR_LIPOPROTEIN"/>
    <property type="match status" value="1"/>
</dbReference>
<evidence type="ECO:0008006" key="5">
    <source>
        <dbReference type="Google" id="ProtNLM"/>
    </source>
</evidence>
<proteinExistence type="predicted"/>
<sequence length="86" mass="9559">MKKSIFITLFSLFSIGLFACPVCDKQQPKILQGIAHGAGPDGNVDYAIVIGMSIIVLITLFYSVKYIVQPKETNSNHIKRTILKFD</sequence>
<keyword evidence="1" id="KW-0472">Membrane</keyword>
<feature type="transmembrane region" description="Helical" evidence="1">
    <location>
        <begin position="43"/>
        <end position="64"/>
    </location>
</feature>
<dbReference type="OrthoDB" id="678322at2"/>
<accession>A0A167ULD8</accession>
<dbReference type="STRING" id="249352.SAMN05444395_10881"/>
<evidence type="ECO:0000256" key="2">
    <source>
        <dbReference type="SAM" id="SignalP"/>
    </source>
</evidence>
<protein>
    <recommendedName>
        <fullName evidence="5">CcmD family protein</fullName>
    </recommendedName>
</protein>
<evidence type="ECO:0000313" key="3">
    <source>
        <dbReference type="EMBL" id="OAB25685.1"/>
    </source>
</evidence>
<keyword evidence="2" id="KW-0732">Signal</keyword>